<evidence type="ECO:0000313" key="2">
    <source>
        <dbReference type="EMBL" id="KAL3513549.1"/>
    </source>
</evidence>
<comment type="caution">
    <text evidence="2">The sequence shown here is derived from an EMBL/GenBank/DDBJ whole genome shotgun (WGS) entry which is preliminary data.</text>
</comment>
<organism evidence="2 3">
    <name type="scientific">Cinchona calisaya</name>
    <dbReference type="NCBI Taxonomy" id="153742"/>
    <lineage>
        <taxon>Eukaryota</taxon>
        <taxon>Viridiplantae</taxon>
        <taxon>Streptophyta</taxon>
        <taxon>Embryophyta</taxon>
        <taxon>Tracheophyta</taxon>
        <taxon>Spermatophyta</taxon>
        <taxon>Magnoliopsida</taxon>
        <taxon>eudicotyledons</taxon>
        <taxon>Gunneridae</taxon>
        <taxon>Pentapetalae</taxon>
        <taxon>asterids</taxon>
        <taxon>lamiids</taxon>
        <taxon>Gentianales</taxon>
        <taxon>Rubiaceae</taxon>
        <taxon>Cinchonoideae</taxon>
        <taxon>Cinchoneae</taxon>
        <taxon>Cinchona</taxon>
    </lineage>
</organism>
<protein>
    <recommendedName>
        <fullName evidence="1">Retrovirus-related Pol polyprotein from transposon TNT 1-94-like beta-barrel domain-containing protein</fullName>
    </recommendedName>
</protein>
<reference evidence="2 3" key="1">
    <citation type="submission" date="2024-11" db="EMBL/GenBank/DDBJ databases">
        <title>A near-complete genome assembly of Cinchona calisaya.</title>
        <authorList>
            <person name="Lian D.C."/>
            <person name="Zhao X.W."/>
            <person name="Wei L."/>
        </authorList>
    </citation>
    <scope>NUCLEOTIDE SEQUENCE [LARGE SCALE GENOMIC DNA]</scope>
    <source>
        <tissue evidence="2">Nenye</tissue>
    </source>
</reference>
<proteinExistence type="predicted"/>
<dbReference type="Pfam" id="PF22936">
    <property type="entry name" value="Pol_BBD"/>
    <property type="match status" value="1"/>
</dbReference>
<gene>
    <name evidence="2" type="ORF">ACH5RR_026266</name>
</gene>
<sequence>MTDEPSLFTNIKSKNCGKVTFGDNLKAKSLGIDDIGKNGETLAKNVLLVDNFNYNLLSVIQLYNRDLYVFFNKHECLIIDKKFIVLFRGKRHNDVYVVYFDNIDNGKVKCLTVTKDDRWLRHRRLCHFNMIH</sequence>
<dbReference type="Proteomes" id="UP001630127">
    <property type="component" value="Unassembled WGS sequence"/>
</dbReference>
<evidence type="ECO:0000313" key="3">
    <source>
        <dbReference type="Proteomes" id="UP001630127"/>
    </source>
</evidence>
<name>A0ABD2Z493_9GENT</name>
<evidence type="ECO:0000259" key="1">
    <source>
        <dbReference type="Pfam" id="PF22936"/>
    </source>
</evidence>
<dbReference type="EMBL" id="JBJUIK010000011">
    <property type="protein sequence ID" value="KAL3513549.1"/>
    <property type="molecule type" value="Genomic_DNA"/>
</dbReference>
<keyword evidence="3" id="KW-1185">Reference proteome</keyword>
<feature type="domain" description="Retrovirus-related Pol polyprotein from transposon TNT 1-94-like beta-barrel" evidence="1">
    <location>
        <begin position="1"/>
        <end position="65"/>
    </location>
</feature>
<accession>A0ABD2Z493</accession>
<dbReference type="AlphaFoldDB" id="A0ABD2Z493"/>
<dbReference type="InterPro" id="IPR054722">
    <property type="entry name" value="PolX-like_BBD"/>
</dbReference>